<reference evidence="5 6" key="1">
    <citation type="submission" date="2017-10" db="EMBL/GenBank/DDBJ databases">
        <title>Nyctiphanis sp. nov., isolated from the stomach of the euphausiid Nyctiphanes simplex (Hansen, 1911) in the Gulf of California.</title>
        <authorList>
            <person name="Gomez-Gil B."/>
            <person name="Aguilar-Mendez M."/>
            <person name="Lopez-Cortes A."/>
            <person name="Gomez-Gutierrez J."/>
            <person name="Roque A."/>
            <person name="Lang E."/>
            <person name="Gonzalez-Castillo A."/>
        </authorList>
    </citation>
    <scope>NUCLEOTIDE SEQUENCE [LARGE SCALE GENOMIC DNA]</scope>
    <source>
        <strain evidence="5 6">CAIM 600</strain>
    </source>
</reference>
<dbReference type="Pfam" id="PF01965">
    <property type="entry name" value="DJ-1_PfpI"/>
    <property type="match status" value="1"/>
</dbReference>
<sequence>MVKKIFLGLLIITGLVVASGFWVYSLVDRDAYKHDFTNTQKSDLPYLTENIPEHRGKILAVVTSHSELGDTGKRVGYELTELSRAYYVFEANGFSVDIASPQGGLPPQVKDGDDMNQYDYAFLNDEVATKKLEDTIKLSDINPHDYQAVYFVGGKGTMFDFIGNPEITELVEHFYNSNKTIVAVCHGPAALLGAKNEQGEHIIANKRITAFTNQEELLLIPDAKEVFGQLLQTSLVEKGAKFSAGAMYLNNVEVDGNVITGQNPWSVWTMAEATIEQLGYTPKQRTVTAEENTLAILSTYHQNGSEQALRFAKSLQQQELPYEQNTILLYAALDFWQLDVIDGVGRLALVQQLKNLN</sequence>
<dbReference type="GO" id="GO:0019243">
    <property type="term" value="P:methylglyoxal catabolic process to D-lactate via S-lactoyl-glutathione"/>
    <property type="evidence" value="ECO:0007669"/>
    <property type="project" value="TreeGrafter"/>
</dbReference>
<dbReference type="RefSeq" id="WP_129121398.1">
    <property type="nucleotide sequence ID" value="NZ_PEIB01000004.1"/>
</dbReference>
<evidence type="ECO:0000256" key="3">
    <source>
        <dbReference type="ARBA" id="ARBA00038493"/>
    </source>
</evidence>
<dbReference type="CDD" id="cd03141">
    <property type="entry name" value="GATase1_Hsp31_like"/>
    <property type="match status" value="1"/>
</dbReference>
<feature type="domain" description="DJ-1/PfpI" evidence="4">
    <location>
        <begin position="76"/>
        <end position="277"/>
    </location>
</feature>
<proteinExistence type="inferred from homology"/>
<dbReference type="PANTHER" id="PTHR48094">
    <property type="entry name" value="PROTEIN/NUCLEIC ACID DEGLYCASE DJ-1-RELATED"/>
    <property type="match status" value="1"/>
</dbReference>
<dbReference type="InterPro" id="IPR002818">
    <property type="entry name" value="DJ-1/PfpI"/>
</dbReference>
<dbReference type="OrthoDB" id="9792284at2"/>
<keyword evidence="5" id="KW-0315">Glutamine amidotransferase</keyword>
<dbReference type="InterPro" id="IPR029062">
    <property type="entry name" value="Class_I_gatase-like"/>
</dbReference>
<evidence type="ECO:0000313" key="5">
    <source>
        <dbReference type="EMBL" id="RXJ74042.1"/>
    </source>
</evidence>
<gene>
    <name evidence="5" type="ORF">CS022_05200</name>
</gene>
<accession>A0A4Q0YS79</accession>
<dbReference type="GO" id="GO:0005737">
    <property type="term" value="C:cytoplasm"/>
    <property type="evidence" value="ECO:0007669"/>
    <property type="project" value="TreeGrafter"/>
</dbReference>
<dbReference type="Proteomes" id="UP000290287">
    <property type="component" value="Unassembled WGS sequence"/>
</dbReference>
<dbReference type="Gene3D" id="3.40.50.880">
    <property type="match status" value="1"/>
</dbReference>
<name>A0A4Q0YS79_9GAMM</name>
<dbReference type="EMBL" id="PEIB01000004">
    <property type="protein sequence ID" value="RXJ74042.1"/>
    <property type="molecule type" value="Genomic_DNA"/>
</dbReference>
<evidence type="ECO:0000313" key="6">
    <source>
        <dbReference type="Proteomes" id="UP000290287"/>
    </source>
</evidence>
<evidence type="ECO:0000256" key="2">
    <source>
        <dbReference type="ARBA" id="ARBA00023239"/>
    </source>
</evidence>
<keyword evidence="5" id="KW-0808">Transferase</keyword>
<comment type="caution">
    <text evidence="5">The sequence shown here is derived from an EMBL/GenBank/DDBJ whole genome shotgun (WGS) entry which is preliminary data.</text>
</comment>
<dbReference type="PANTHER" id="PTHR48094:SF11">
    <property type="entry name" value="GLUTATHIONE-INDEPENDENT GLYOXALASE HSP31-RELATED"/>
    <property type="match status" value="1"/>
</dbReference>
<organism evidence="5 6">
    <name type="scientific">Veronia nyctiphanis</name>
    <dbReference type="NCBI Taxonomy" id="1278244"/>
    <lineage>
        <taxon>Bacteria</taxon>
        <taxon>Pseudomonadati</taxon>
        <taxon>Pseudomonadota</taxon>
        <taxon>Gammaproteobacteria</taxon>
        <taxon>Vibrionales</taxon>
        <taxon>Vibrionaceae</taxon>
        <taxon>Veronia</taxon>
    </lineage>
</organism>
<keyword evidence="6" id="KW-1185">Reference proteome</keyword>
<dbReference type="GO" id="GO:0019172">
    <property type="term" value="F:glyoxalase III activity"/>
    <property type="evidence" value="ECO:0007669"/>
    <property type="project" value="TreeGrafter"/>
</dbReference>
<dbReference type="SUPFAM" id="SSF52317">
    <property type="entry name" value="Class I glutamine amidotransferase-like"/>
    <property type="match status" value="1"/>
</dbReference>
<evidence type="ECO:0000256" key="1">
    <source>
        <dbReference type="ARBA" id="ARBA00023016"/>
    </source>
</evidence>
<protein>
    <submittedName>
        <fullName evidence="5">Type 1 glutamine amidotransferase domain-containing protein</fullName>
    </submittedName>
</protein>
<dbReference type="GO" id="GO:0016740">
    <property type="term" value="F:transferase activity"/>
    <property type="evidence" value="ECO:0007669"/>
    <property type="project" value="UniProtKB-KW"/>
</dbReference>
<comment type="similarity">
    <text evidence="3">Belongs to the peptidase C56 family. HSP31-like subfamily.</text>
</comment>
<keyword evidence="1" id="KW-0346">Stress response</keyword>
<evidence type="ECO:0000259" key="4">
    <source>
        <dbReference type="Pfam" id="PF01965"/>
    </source>
</evidence>
<keyword evidence="2" id="KW-0456">Lyase</keyword>
<dbReference type="InterPro" id="IPR050325">
    <property type="entry name" value="Prot/Nucl_acid_deglycase"/>
</dbReference>
<dbReference type="AlphaFoldDB" id="A0A4Q0YS79"/>